<gene>
    <name evidence="3" type="ORF">C7445_105123</name>
</gene>
<protein>
    <submittedName>
        <fullName evidence="3">Lysophospholipase L1-like esterase</fullName>
    </submittedName>
</protein>
<proteinExistence type="predicted"/>
<dbReference type="InterPro" id="IPR013830">
    <property type="entry name" value="SGNH_hydro"/>
</dbReference>
<dbReference type="CDD" id="cd00229">
    <property type="entry name" value="SGNH_hydrolase"/>
    <property type="match status" value="1"/>
</dbReference>
<comment type="caution">
    <text evidence="3">The sequence shown here is derived from an EMBL/GenBank/DDBJ whole genome shotgun (WGS) entry which is preliminary data.</text>
</comment>
<evidence type="ECO:0000313" key="3">
    <source>
        <dbReference type="EMBL" id="TDY47944.1"/>
    </source>
</evidence>
<name>A0A4R8LRE3_9BACL</name>
<dbReference type="EMBL" id="SORF01000005">
    <property type="protein sequence ID" value="TDY47944.1"/>
    <property type="molecule type" value="Genomic_DNA"/>
</dbReference>
<reference evidence="3 4" key="1">
    <citation type="submission" date="2019-03" db="EMBL/GenBank/DDBJ databases">
        <title>Genomic Encyclopedia of Type Strains, Phase IV (KMG-IV): sequencing the most valuable type-strain genomes for metagenomic binning, comparative biology and taxonomic classification.</title>
        <authorList>
            <person name="Goeker M."/>
        </authorList>
    </citation>
    <scope>NUCLEOTIDE SEQUENCE [LARGE SCALE GENOMIC DNA]</scope>
    <source>
        <strain evidence="3 4">DSM 17974</strain>
    </source>
</reference>
<feature type="compositionally biased region" description="Basic residues" evidence="1">
    <location>
        <begin position="235"/>
        <end position="245"/>
    </location>
</feature>
<evidence type="ECO:0000259" key="2">
    <source>
        <dbReference type="Pfam" id="PF13472"/>
    </source>
</evidence>
<dbReference type="AlphaFoldDB" id="A0A4R8LRE3"/>
<organism evidence="3 4">
    <name type="scientific">Alicyclobacillus sacchari</name>
    <dbReference type="NCBI Taxonomy" id="392010"/>
    <lineage>
        <taxon>Bacteria</taxon>
        <taxon>Bacillati</taxon>
        <taxon>Bacillota</taxon>
        <taxon>Bacilli</taxon>
        <taxon>Bacillales</taxon>
        <taxon>Alicyclobacillaceae</taxon>
        <taxon>Alicyclobacillus</taxon>
    </lineage>
</organism>
<dbReference type="SUPFAM" id="SSF52266">
    <property type="entry name" value="SGNH hydrolase"/>
    <property type="match status" value="1"/>
</dbReference>
<evidence type="ECO:0000313" key="4">
    <source>
        <dbReference type="Proteomes" id="UP000294581"/>
    </source>
</evidence>
<feature type="domain" description="SGNH hydrolase-type esterase" evidence="2">
    <location>
        <begin position="8"/>
        <end position="210"/>
    </location>
</feature>
<evidence type="ECO:0000256" key="1">
    <source>
        <dbReference type="SAM" id="MobiDB-lite"/>
    </source>
</evidence>
<feature type="region of interest" description="Disordered" evidence="1">
    <location>
        <begin position="226"/>
        <end position="245"/>
    </location>
</feature>
<dbReference type="InterPro" id="IPR036514">
    <property type="entry name" value="SGNH_hydro_sf"/>
</dbReference>
<sequence length="245" mass="27576">MTRNIYLAIGDGITAGQGASHPNLGFVQHVSKYLQDQSLTQRTVMIAFPGLTAKRLFQVVSTLRPNLWDDVNAITICFGSADLLRLLRPAVRRMNTHARPPRSILKLADEFGYHTDQLFRLIREKDVPYAFVTTLYNPLPAFASAGDLVEGMNNIICDCADYYKLPVVDLEKGFANNEAFLIDGYRTGSALDLMNPLRKPVLPNNAGHKLIAHLITQKIHLRLTRRPNRKAGLSRPRKLRRRGTM</sequence>
<keyword evidence="4" id="KW-1185">Reference proteome</keyword>
<dbReference type="RefSeq" id="WP_166669034.1">
    <property type="nucleotide sequence ID" value="NZ_SORF01000005.1"/>
</dbReference>
<dbReference type="Pfam" id="PF13472">
    <property type="entry name" value="Lipase_GDSL_2"/>
    <property type="match status" value="1"/>
</dbReference>
<accession>A0A4R8LRE3</accession>
<dbReference type="Gene3D" id="3.40.50.1110">
    <property type="entry name" value="SGNH hydrolase"/>
    <property type="match status" value="1"/>
</dbReference>
<dbReference type="Proteomes" id="UP000294581">
    <property type="component" value="Unassembled WGS sequence"/>
</dbReference>